<feature type="chain" id="PRO_5014698884" description="Transferrin-binding protein B C-lobe/N-lobe beta barrel domain-containing protein" evidence="2">
    <location>
        <begin position="24"/>
        <end position="295"/>
    </location>
</feature>
<evidence type="ECO:0000256" key="1">
    <source>
        <dbReference type="SAM" id="Phobius"/>
    </source>
</evidence>
<feature type="signal peptide" evidence="2">
    <location>
        <begin position="1"/>
        <end position="23"/>
    </location>
</feature>
<name>A0A2N8KIG4_9BURK</name>
<protein>
    <recommendedName>
        <fullName evidence="5">Transferrin-binding protein B C-lobe/N-lobe beta barrel domain-containing protein</fullName>
    </recommendedName>
</protein>
<dbReference type="Proteomes" id="UP000235994">
    <property type="component" value="Unassembled WGS sequence"/>
</dbReference>
<gene>
    <name evidence="3" type="ORF">C1I89_12035</name>
</gene>
<keyword evidence="2" id="KW-0732">Signal</keyword>
<evidence type="ECO:0000313" key="4">
    <source>
        <dbReference type="Proteomes" id="UP000235994"/>
    </source>
</evidence>
<dbReference type="AlphaFoldDB" id="A0A2N8KIG4"/>
<organism evidence="3 4">
    <name type="scientific">Achromobacter pulmonis</name>
    <dbReference type="NCBI Taxonomy" id="1389932"/>
    <lineage>
        <taxon>Bacteria</taxon>
        <taxon>Pseudomonadati</taxon>
        <taxon>Pseudomonadota</taxon>
        <taxon>Betaproteobacteria</taxon>
        <taxon>Burkholderiales</taxon>
        <taxon>Alcaligenaceae</taxon>
        <taxon>Achromobacter</taxon>
    </lineage>
</organism>
<evidence type="ECO:0000256" key="2">
    <source>
        <dbReference type="SAM" id="SignalP"/>
    </source>
</evidence>
<evidence type="ECO:0008006" key="5">
    <source>
        <dbReference type="Google" id="ProtNLM"/>
    </source>
</evidence>
<keyword evidence="1" id="KW-0812">Transmembrane</keyword>
<dbReference type="EMBL" id="POQS01000003">
    <property type="protein sequence ID" value="PND33222.1"/>
    <property type="molecule type" value="Genomic_DNA"/>
</dbReference>
<dbReference type="NCBIfam" id="NF041636">
    <property type="entry name" value="slam_lipo"/>
    <property type="match status" value="1"/>
</dbReference>
<keyword evidence="1" id="KW-1133">Transmembrane helix</keyword>
<reference evidence="3 4" key="1">
    <citation type="submission" date="2018-01" db="EMBL/GenBank/DDBJ databases">
        <title>The draft genome of an aniline degradation strain ANB-1.</title>
        <authorList>
            <person name="Zhang L."/>
            <person name="Jiang J."/>
        </authorList>
    </citation>
    <scope>NUCLEOTIDE SEQUENCE [LARGE SCALE GENOMIC DNA]</scope>
    <source>
        <strain evidence="3 4">ANB-1</strain>
    </source>
</reference>
<dbReference type="InterPro" id="IPR054843">
    <property type="entry name" value="Slam_hemophilin_C"/>
</dbReference>
<keyword evidence="1" id="KW-0472">Membrane</keyword>
<keyword evidence="4" id="KW-1185">Reference proteome</keyword>
<dbReference type="RefSeq" id="WP_102773005.1">
    <property type="nucleotide sequence ID" value="NZ_POQS01000003.1"/>
</dbReference>
<sequence length="295" mass="31159">MKKTLIATAILAVAASSAMHAQAANVQGGSSNGTMVTVGYSNFPLFITTLGYTGLSMMRTDGWRSSYIDVHGGPVSIVGSRSVANSSGAYYATVPVFSFIKVAQVWHSTRDSAANVYSIRQVMTPYLPFWPQFGGLVVGQVKGTSKGNGVYFGEWSRSVPYLNAGNSTDLNMTSGSRTVWYAGDNAVTRMPTLVAAKYDVTGIRQTGVGDNMPYAPKLYKGVLTANYSGGRGTIDGAIARGRDRVDFAGTTIASNGKFTKGGAIEGRFYNNAEALAGIYKGQTAADHVAFGGSRR</sequence>
<feature type="transmembrane region" description="Helical" evidence="1">
    <location>
        <begin position="33"/>
        <end position="55"/>
    </location>
</feature>
<evidence type="ECO:0000313" key="3">
    <source>
        <dbReference type="EMBL" id="PND33222.1"/>
    </source>
</evidence>
<accession>A0A2N8KIG4</accession>
<proteinExistence type="predicted"/>
<comment type="caution">
    <text evidence="3">The sequence shown here is derived from an EMBL/GenBank/DDBJ whole genome shotgun (WGS) entry which is preliminary data.</text>
</comment>